<dbReference type="InterPro" id="IPR000863">
    <property type="entry name" value="Sulfotransferase_dom"/>
</dbReference>
<dbReference type="Proteomes" id="UP000828390">
    <property type="component" value="Unassembled WGS sequence"/>
</dbReference>
<organism evidence="4 5">
    <name type="scientific">Dreissena polymorpha</name>
    <name type="common">Zebra mussel</name>
    <name type="synonym">Mytilus polymorpha</name>
    <dbReference type="NCBI Taxonomy" id="45954"/>
    <lineage>
        <taxon>Eukaryota</taxon>
        <taxon>Metazoa</taxon>
        <taxon>Spiralia</taxon>
        <taxon>Lophotrochozoa</taxon>
        <taxon>Mollusca</taxon>
        <taxon>Bivalvia</taxon>
        <taxon>Autobranchia</taxon>
        <taxon>Heteroconchia</taxon>
        <taxon>Euheterodonta</taxon>
        <taxon>Imparidentia</taxon>
        <taxon>Neoheterodontei</taxon>
        <taxon>Myida</taxon>
        <taxon>Dreissenoidea</taxon>
        <taxon>Dreissenidae</taxon>
        <taxon>Dreissena</taxon>
    </lineage>
</organism>
<evidence type="ECO:0000256" key="1">
    <source>
        <dbReference type="ARBA" id="ARBA00005771"/>
    </source>
</evidence>
<sequence length="101" mass="12023">MRKLSAFMGYNLDEARLHQIQDRCEVNSMRQGKLAKMDPEMLEQLKTLTRDGFLFIRKGQVGDWKNWFTVAQSEQFDAWWAEQTMDITRFSFRYTLDSGCQ</sequence>
<evidence type="ECO:0000256" key="2">
    <source>
        <dbReference type="ARBA" id="ARBA00022679"/>
    </source>
</evidence>
<proteinExistence type="inferred from homology"/>
<reference evidence="4" key="2">
    <citation type="submission" date="2020-11" db="EMBL/GenBank/DDBJ databases">
        <authorList>
            <person name="McCartney M.A."/>
            <person name="Auch B."/>
            <person name="Kono T."/>
            <person name="Mallez S."/>
            <person name="Becker A."/>
            <person name="Gohl D.M."/>
            <person name="Silverstein K.A.T."/>
            <person name="Koren S."/>
            <person name="Bechman K.B."/>
            <person name="Herman A."/>
            <person name="Abrahante J.E."/>
            <person name="Garbe J."/>
        </authorList>
    </citation>
    <scope>NUCLEOTIDE SEQUENCE</scope>
    <source>
        <strain evidence="4">Duluth1</strain>
        <tissue evidence="4">Whole animal</tissue>
    </source>
</reference>
<dbReference type="AlphaFoldDB" id="A0A9D4MUT8"/>
<dbReference type="EMBL" id="JAIWYP010000001">
    <property type="protein sequence ID" value="KAH3882251.1"/>
    <property type="molecule type" value="Genomic_DNA"/>
</dbReference>
<dbReference type="SUPFAM" id="SSF52540">
    <property type="entry name" value="P-loop containing nucleoside triphosphate hydrolases"/>
    <property type="match status" value="1"/>
</dbReference>
<protein>
    <recommendedName>
        <fullName evidence="3">Sulfotransferase domain-containing protein</fullName>
    </recommendedName>
</protein>
<feature type="domain" description="Sulfotransferase" evidence="3">
    <location>
        <begin position="1"/>
        <end position="84"/>
    </location>
</feature>
<keyword evidence="5" id="KW-1185">Reference proteome</keyword>
<evidence type="ECO:0000313" key="4">
    <source>
        <dbReference type="EMBL" id="KAH3882251.1"/>
    </source>
</evidence>
<dbReference type="GO" id="GO:0008146">
    <property type="term" value="F:sulfotransferase activity"/>
    <property type="evidence" value="ECO:0007669"/>
    <property type="project" value="InterPro"/>
</dbReference>
<keyword evidence="2" id="KW-0808">Transferase</keyword>
<accession>A0A9D4MUT8</accession>
<dbReference type="InterPro" id="IPR027417">
    <property type="entry name" value="P-loop_NTPase"/>
</dbReference>
<dbReference type="PANTHER" id="PTHR11783">
    <property type="entry name" value="SULFOTRANSFERASE SULT"/>
    <property type="match status" value="1"/>
</dbReference>
<reference evidence="4" key="1">
    <citation type="journal article" date="2019" name="bioRxiv">
        <title>The Genome of the Zebra Mussel, Dreissena polymorpha: A Resource for Invasive Species Research.</title>
        <authorList>
            <person name="McCartney M.A."/>
            <person name="Auch B."/>
            <person name="Kono T."/>
            <person name="Mallez S."/>
            <person name="Zhang Y."/>
            <person name="Obille A."/>
            <person name="Becker A."/>
            <person name="Abrahante J.E."/>
            <person name="Garbe J."/>
            <person name="Badalamenti J.P."/>
            <person name="Herman A."/>
            <person name="Mangelson H."/>
            <person name="Liachko I."/>
            <person name="Sullivan S."/>
            <person name="Sone E.D."/>
            <person name="Koren S."/>
            <person name="Silverstein K.A.T."/>
            <person name="Beckman K.B."/>
            <person name="Gohl D.M."/>
        </authorList>
    </citation>
    <scope>NUCLEOTIDE SEQUENCE</scope>
    <source>
        <strain evidence="4">Duluth1</strain>
        <tissue evidence="4">Whole animal</tissue>
    </source>
</reference>
<dbReference type="Pfam" id="PF00685">
    <property type="entry name" value="Sulfotransfer_1"/>
    <property type="match status" value="1"/>
</dbReference>
<gene>
    <name evidence="4" type="ORF">DPMN_006185</name>
</gene>
<comment type="caution">
    <text evidence="4">The sequence shown here is derived from an EMBL/GenBank/DDBJ whole genome shotgun (WGS) entry which is preliminary data.</text>
</comment>
<dbReference type="Gene3D" id="3.40.50.300">
    <property type="entry name" value="P-loop containing nucleotide triphosphate hydrolases"/>
    <property type="match status" value="1"/>
</dbReference>
<name>A0A9D4MUT8_DREPO</name>
<comment type="similarity">
    <text evidence="1">Belongs to the sulfotransferase 1 family.</text>
</comment>
<evidence type="ECO:0000259" key="3">
    <source>
        <dbReference type="Pfam" id="PF00685"/>
    </source>
</evidence>
<evidence type="ECO:0000313" key="5">
    <source>
        <dbReference type="Proteomes" id="UP000828390"/>
    </source>
</evidence>